<evidence type="ECO:0000256" key="1">
    <source>
        <dbReference type="SAM" id="MobiDB-lite"/>
    </source>
</evidence>
<dbReference type="Proteomes" id="UP001305779">
    <property type="component" value="Unassembled WGS sequence"/>
</dbReference>
<feature type="compositionally biased region" description="Pro residues" evidence="1">
    <location>
        <begin position="161"/>
        <end position="171"/>
    </location>
</feature>
<feature type="region of interest" description="Disordered" evidence="1">
    <location>
        <begin position="154"/>
        <end position="184"/>
    </location>
</feature>
<accession>A0ABR0EC58</accession>
<comment type="caution">
    <text evidence="2">The sequence shown here is derived from an EMBL/GenBank/DDBJ whole genome shotgun (WGS) entry which is preliminary data.</text>
</comment>
<keyword evidence="3" id="KW-1185">Reference proteome</keyword>
<feature type="region of interest" description="Disordered" evidence="1">
    <location>
        <begin position="28"/>
        <end position="118"/>
    </location>
</feature>
<dbReference type="InterPro" id="IPR038883">
    <property type="entry name" value="AN11006-like"/>
</dbReference>
<reference evidence="2 3" key="1">
    <citation type="journal article" date="2023" name="G3 (Bethesda)">
        <title>A chromosome-level genome assembly of Zasmidium syzygii isolated from banana leaves.</title>
        <authorList>
            <person name="van Westerhoven A.C."/>
            <person name="Mehrabi R."/>
            <person name="Talebi R."/>
            <person name="Steentjes M.B.F."/>
            <person name="Corcolon B."/>
            <person name="Chong P.A."/>
            <person name="Kema G.H.J."/>
            <person name="Seidl M.F."/>
        </authorList>
    </citation>
    <scope>NUCLEOTIDE SEQUENCE [LARGE SCALE GENOMIC DNA]</scope>
    <source>
        <strain evidence="2 3">P124</strain>
    </source>
</reference>
<name>A0ABR0EC58_ZASCE</name>
<dbReference type="PANTHER" id="PTHR42085:SF2">
    <property type="entry name" value="F-BOX DOMAIN-CONTAINING PROTEIN"/>
    <property type="match status" value="1"/>
</dbReference>
<organism evidence="2 3">
    <name type="scientific">Zasmidium cellare</name>
    <name type="common">Wine cellar mold</name>
    <name type="synonym">Racodium cellare</name>
    <dbReference type="NCBI Taxonomy" id="395010"/>
    <lineage>
        <taxon>Eukaryota</taxon>
        <taxon>Fungi</taxon>
        <taxon>Dikarya</taxon>
        <taxon>Ascomycota</taxon>
        <taxon>Pezizomycotina</taxon>
        <taxon>Dothideomycetes</taxon>
        <taxon>Dothideomycetidae</taxon>
        <taxon>Mycosphaerellales</taxon>
        <taxon>Mycosphaerellaceae</taxon>
        <taxon>Zasmidium</taxon>
    </lineage>
</organism>
<evidence type="ECO:0000313" key="2">
    <source>
        <dbReference type="EMBL" id="KAK4498944.1"/>
    </source>
</evidence>
<dbReference type="EMBL" id="JAXOVC010000007">
    <property type="protein sequence ID" value="KAK4498944.1"/>
    <property type="molecule type" value="Genomic_DNA"/>
</dbReference>
<gene>
    <name evidence="2" type="ORF">PRZ48_009455</name>
</gene>
<feature type="compositionally biased region" description="Low complexity" evidence="1">
    <location>
        <begin position="28"/>
        <end position="50"/>
    </location>
</feature>
<sequence length="498" mass="56012">MDPHEVFTTDRGKFDYDLEMLIDTAAAAAHSTSSSASEVTTPSTTTARTSPPIVTDPRLRNRSLPLRKRSLPDATLVSPKKARLDVSEDNTPATSPTRIQPTGANTIPLGSRKDSNPTWNTLKNAVHRQWDTRKDDLAYEQLVAKRRAERLVNVDRYIPGDPSPPSSPPVRRPSRKDNKPFPFDKLPGKIQDKILTMVLVKEDPLVIDFTWLRPFIHGHCRVPTTTKTFKIDDISYTAPQDWTKLVDEVGLMQKDCSMFTDALELRGNKTRKQKSPCRGLTTGLLRVSKGVHARAAPVFYGENVFHFPWATSAWMQLESFLATIGPINISHLRNIHIHTPLWHRGVQEDFVEGAILDLTSPASRLGVVKPASRDRLLSAIRSTVQALLKAGQLERFKIDLEHGMVTDRWTGRYSNDRHLIAASEAEESVVRKRQGIELLKKLSECVSLKAKPRLTVHHPTATTAKYDLSEFRSRLAGVIREAEKYGWTVDQHLKGGRR</sequence>
<proteinExistence type="predicted"/>
<feature type="compositionally biased region" description="Polar residues" evidence="1">
    <location>
        <begin position="89"/>
        <end position="105"/>
    </location>
</feature>
<protein>
    <submittedName>
        <fullName evidence="2">Uncharacterized protein</fullName>
    </submittedName>
</protein>
<evidence type="ECO:0000313" key="3">
    <source>
        <dbReference type="Proteomes" id="UP001305779"/>
    </source>
</evidence>
<dbReference type="PANTHER" id="PTHR42085">
    <property type="entry name" value="F-BOX DOMAIN-CONTAINING PROTEIN"/>
    <property type="match status" value="1"/>
</dbReference>